<sequence length="226" mass="24127">MELSDILDRLPNKLSGGEARRAALARALAQAPRILLLDEPLTGLDPAQKSRILPVLARAIDLANIPAVFVSHDADDVGHLCAQYIEISPSGTSQNTQDSSRTFTTNAPKAAGPQISATWQRDSSQGGKIMVGGETITLPKTVSLPHFKRDTPITLQGSTGQSFLAGEDVIAPKGFVKIPTIVGRDGSITCGGSRVDLPHLTAHVPVENQSTRSILYFRLIAVFNRT</sequence>
<organism evidence="3 4">
    <name type="scientific">Falsihalocynthiibacter arcticus</name>
    <dbReference type="NCBI Taxonomy" id="1579316"/>
    <lineage>
        <taxon>Bacteria</taxon>
        <taxon>Pseudomonadati</taxon>
        <taxon>Pseudomonadota</taxon>
        <taxon>Alphaproteobacteria</taxon>
        <taxon>Rhodobacterales</taxon>
        <taxon>Roseobacteraceae</taxon>
        <taxon>Falsihalocynthiibacter</taxon>
    </lineage>
</organism>
<reference evidence="3 4" key="1">
    <citation type="submission" date="2016-02" db="EMBL/GenBank/DDBJ databases">
        <title>Complete genome sequence of Halocynthiibacter arcticus PAMC 20958t from arctic marine sediment.</title>
        <authorList>
            <person name="Lee Y.M."/>
            <person name="Baek K."/>
            <person name="Lee H.K."/>
            <person name="Shin S.C."/>
        </authorList>
    </citation>
    <scope>NUCLEOTIDE SEQUENCE [LARGE SCALE GENOMIC DNA]</scope>
    <source>
        <strain evidence="3">PAMC 20958</strain>
    </source>
</reference>
<dbReference type="AlphaFoldDB" id="A0A126V2U6"/>
<evidence type="ECO:0000313" key="3">
    <source>
        <dbReference type="EMBL" id="AML52661.1"/>
    </source>
</evidence>
<feature type="domain" description="ABC transporter" evidence="2">
    <location>
        <begin position="4"/>
        <end position="41"/>
    </location>
</feature>
<dbReference type="PANTHER" id="PTHR43514">
    <property type="entry name" value="ABC TRANSPORTER I FAMILY MEMBER 10"/>
    <property type="match status" value="1"/>
</dbReference>
<dbReference type="PANTHER" id="PTHR43514:SF4">
    <property type="entry name" value="ABC TRANSPORTER I FAMILY MEMBER 10"/>
    <property type="match status" value="1"/>
</dbReference>
<feature type="compositionally biased region" description="Polar residues" evidence="1">
    <location>
        <begin position="89"/>
        <end position="107"/>
    </location>
</feature>
<accession>A0A126V2U6</accession>
<feature type="region of interest" description="Disordered" evidence="1">
    <location>
        <begin position="89"/>
        <end position="113"/>
    </location>
</feature>
<gene>
    <name evidence="3" type="ORF">RC74_16560</name>
</gene>
<evidence type="ECO:0000313" key="4">
    <source>
        <dbReference type="Proteomes" id="UP000070371"/>
    </source>
</evidence>
<evidence type="ECO:0000259" key="2">
    <source>
        <dbReference type="Pfam" id="PF00005"/>
    </source>
</evidence>
<dbReference type="KEGG" id="hat:RC74_16560"/>
<dbReference type="GO" id="GO:0005524">
    <property type="term" value="F:ATP binding"/>
    <property type="evidence" value="ECO:0007669"/>
    <property type="project" value="InterPro"/>
</dbReference>
<dbReference type="Gene3D" id="3.40.50.300">
    <property type="entry name" value="P-loop containing nucleotide triphosphate hydrolases"/>
    <property type="match status" value="1"/>
</dbReference>
<proteinExistence type="predicted"/>
<name>A0A126V2U6_9RHOB</name>
<dbReference type="InterPro" id="IPR050334">
    <property type="entry name" value="Molybdenum_import_ModC"/>
</dbReference>
<dbReference type="InterPro" id="IPR027417">
    <property type="entry name" value="P-loop_NTPase"/>
</dbReference>
<protein>
    <recommendedName>
        <fullName evidence="2">ABC transporter domain-containing protein</fullName>
    </recommendedName>
</protein>
<keyword evidence="4" id="KW-1185">Reference proteome</keyword>
<dbReference type="Pfam" id="PF00005">
    <property type="entry name" value="ABC_tran"/>
    <property type="match status" value="1"/>
</dbReference>
<dbReference type="InterPro" id="IPR003439">
    <property type="entry name" value="ABC_transporter-like_ATP-bd"/>
</dbReference>
<dbReference type="GO" id="GO:0016887">
    <property type="term" value="F:ATP hydrolysis activity"/>
    <property type="evidence" value="ECO:0007669"/>
    <property type="project" value="InterPro"/>
</dbReference>
<dbReference type="STRING" id="1579316.RC74_16560"/>
<evidence type="ECO:0000256" key="1">
    <source>
        <dbReference type="SAM" id="MobiDB-lite"/>
    </source>
</evidence>
<dbReference type="SUPFAM" id="SSF52540">
    <property type="entry name" value="P-loop containing nucleoside triphosphate hydrolases"/>
    <property type="match status" value="1"/>
</dbReference>
<dbReference type="Proteomes" id="UP000070371">
    <property type="component" value="Chromosome"/>
</dbReference>
<dbReference type="EMBL" id="CP014327">
    <property type="protein sequence ID" value="AML52661.1"/>
    <property type="molecule type" value="Genomic_DNA"/>
</dbReference>